<organism evidence="3 4">
    <name type="scientific">Scleromatobacter humisilvae</name>
    <dbReference type="NCBI Taxonomy" id="2897159"/>
    <lineage>
        <taxon>Bacteria</taxon>
        <taxon>Pseudomonadati</taxon>
        <taxon>Pseudomonadota</taxon>
        <taxon>Betaproteobacteria</taxon>
        <taxon>Burkholderiales</taxon>
        <taxon>Sphaerotilaceae</taxon>
        <taxon>Scleromatobacter</taxon>
    </lineage>
</organism>
<feature type="domain" description="DUF4440" evidence="2">
    <location>
        <begin position="31"/>
        <end position="137"/>
    </location>
</feature>
<comment type="caution">
    <text evidence="3">The sequence shown here is derived from an EMBL/GenBank/DDBJ whole genome shotgun (WGS) entry which is preliminary data.</text>
</comment>
<sequence length="241" mass="26711">MIRPIALALLACLSTPVAAAESAAETEQALKAATQQLLDAIAPGEVAVWDRWLDPAVLQVDENDVVRGKAEILKELQPLPKGLVGHLKIAEFRLALAGDVAVVTHEDAEDLDYFGQMLLSRFRMTDTWHRTSQGWRLLGSQVLAVHQDPPAAPLDAATLCGYAGRYVLTPEISVAARCEGDHLVFVRAGRPDRVFRPELKDQFFEPGQPRTRRLFQRDAGGAITGFVDRREERDIRWTRAP</sequence>
<dbReference type="InterPro" id="IPR027843">
    <property type="entry name" value="DUF4440"/>
</dbReference>
<reference evidence="3" key="1">
    <citation type="submission" date="2021-11" db="EMBL/GenBank/DDBJ databases">
        <title>BS-T2-15 a new species belonging to the Comamonadaceae family isolated from the soil of a French oak forest.</title>
        <authorList>
            <person name="Mieszkin S."/>
            <person name="Alain K."/>
        </authorList>
    </citation>
    <scope>NUCLEOTIDE SEQUENCE</scope>
    <source>
        <strain evidence="3">BS-T2-15</strain>
    </source>
</reference>
<dbReference type="EMBL" id="JAJLJH010000007">
    <property type="protein sequence ID" value="MCK9688176.1"/>
    <property type="molecule type" value="Genomic_DNA"/>
</dbReference>
<proteinExistence type="predicted"/>
<dbReference type="AlphaFoldDB" id="A0A9X1YSA8"/>
<dbReference type="RefSeq" id="WP_275684220.1">
    <property type="nucleotide sequence ID" value="NZ_JAJLJH010000007.1"/>
</dbReference>
<name>A0A9X1YSA8_9BURK</name>
<evidence type="ECO:0000256" key="1">
    <source>
        <dbReference type="SAM" id="SignalP"/>
    </source>
</evidence>
<feature type="signal peptide" evidence="1">
    <location>
        <begin position="1"/>
        <end position="19"/>
    </location>
</feature>
<protein>
    <submittedName>
        <fullName evidence="3">Nuclear transport factor 2 family protein</fullName>
    </submittedName>
</protein>
<dbReference type="Gene3D" id="3.10.450.50">
    <property type="match status" value="1"/>
</dbReference>
<dbReference type="SUPFAM" id="SSF54427">
    <property type="entry name" value="NTF2-like"/>
    <property type="match status" value="1"/>
</dbReference>
<accession>A0A9X1YSA8</accession>
<evidence type="ECO:0000313" key="4">
    <source>
        <dbReference type="Proteomes" id="UP001139353"/>
    </source>
</evidence>
<feature type="chain" id="PRO_5040773503" evidence="1">
    <location>
        <begin position="20"/>
        <end position="241"/>
    </location>
</feature>
<evidence type="ECO:0000313" key="3">
    <source>
        <dbReference type="EMBL" id="MCK9688176.1"/>
    </source>
</evidence>
<gene>
    <name evidence="3" type="ORF">LPC04_20920</name>
</gene>
<keyword evidence="4" id="KW-1185">Reference proteome</keyword>
<dbReference type="Proteomes" id="UP001139353">
    <property type="component" value="Unassembled WGS sequence"/>
</dbReference>
<dbReference type="InterPro" id="IPR032710">
    <property type="entry name" value="NTF2-like_dom_sf"/>
</dbReference>
<keyword evidence="1" id="KW-0732">Signal</keyword>
<dbReference type="Pfam" id="PF14534">
    <property type="entry name" value="DUF4440"/>
    <property type="match status" value="1"/>
</dbReference>
<evidence type="ECO:0000259" key="2">
    <source>
        <dbReference type="Pfam" id="PF14534"/>
    </source>
</evidence>